<reference evidence="1 2" key="1">
    <citation type="submission" date="2020-07" db="EMBL/GenBank/DDBJ databases">
        <title>Genomes of two Microcystis aeruginosa (Cyanobacteria) strains from Florida (USA) with disparate toxicogenic potential.</title>
        <authorList>
            <person name="Lefler F.W."/>
            <person name="Barbosa M."/>
            <person name="Berthold D.E."/>
            <person name="Laughinghouse H.D. IV."/>
        </authorList>
    </citation>
    <scope>NUCLEOTIDE SEQUENCE [LARGE SCALE GENOMIC DNA]</scope>
    <source>
        <strain evidence="1 2">BLCCF158</strain>
    </source>
</reference>
<dbReference type="Proteomes" id="UP000525432">
    <property type="component" value="Unassembled WGS sequence"/>
</dbReference>
<evidence type="ECO:0000313" key="2">
    <source>
        <dbReference type="Proteomes" id="UP000525432"/>
    </source>
</evidence>
<organism evidence="1 2">
    <name type="scientific">Microcystis aeruginosa BLCC-F158</name>
    <dbReference type="NCBI Taxonomy" id="2755316"/>
    <lineage>
        <taxon>Bacteria</taxon>
        <taxon>Bacillati</taxon>
        <taxon>Cyanobacteriota</taxon>
        <taxon>Cyanophyceae</taxon>
        <taxon>Oscillatoriophycideae</taxon>
        <taxon>Chroococcales</taxon>
        <taxon>Microcystaceae</taxon>
        <taxon>Microcystis</taxon>
    </lineage>
</organism>
<accession>A0A841UXP0</accession>
<name>A0A841UXP0_MICAE</name>
<comment type="caution">
    <text evidence="1">The sequence shown here is derived from an EMBL/GenBank/DDBJ whole genome shotgun (WGS) entry which is preliminary data.</text>
</comment>
<dbReference type="AlphaFoldDB" id="A0A841UXP0"/>
<gene>
    <name evidence="1" type="ORF">H0901_05665</name>
</gene>
<dbReference type="RefSeq" id="WP_185238929.1">
    <property type="nucleotide sequence ID" value="NZ_JACEGC010000016.1"/>
</dbReference>
<evidence type="ECO:0000313" key="1">
    <source>
        <dbReference type="EMBL" id="MBC1194785.1"/>
    </source>
</evidence>
<proteinExistence type="predicted"/>
<dbReference type="EMBL" id="JACEGC010000016">
    <property type="protein sequence ID" value="MBC1194785.1"/>
    <property type="molecule type" value="Genomic_DNA"/>
</dbReference>
<protein>
    <submittedName>
        <fullName evidence="1">Uncharacterized protein</fullName>
    </submittedName>
</protein>
<sequence>MLNIPPEEKAQVEIYLTETARILRKYTEPEKLNSFESIELELRNQMMEVVGPIIGEFFFQKEQKNSQEKREKSKV</sequence>